<dbReference type="AlphaFoldDB" id="A0AAU0MG72"/>
<dbReference type="InterPro" id="IPR036390">
    <property type="entry name" value="WH_DNA-bd_sf"/>
</dbReference>
<dbReference type="Pfam" id="PF01614">
    <property type="entry name" value="IclR_C"/>
    <property type="match status" value="1"/>
</dbReference>
<dbReference type="EMBL" id="CP137080">
    <property type="protein sequence ID" value="WOQ69488.1"/>
    <property type="molecule type" value="Genomic_DNA"/>
</dbReference>
<evidence type="ECO:0000256" key="6">
    <source>
        <dbReference type="ARBA" id="ARBA00070406"/>
    </source>
</evidence>
<feature type="domain" description="HTH iclR-type" evidence="8">
    <location>
        <begin position="60"/>
        <end position="121"/>
    </location>
</feature>
<gene>
    <name evidence="10" type="ORF">RYJ27_12445</name>
</gene>
<evidence type="ECO:0000313" key="11">
    <source>
        <dbReference type="Proteomes" id="UP001329313"/>
    </source>
</evidence>
<dbReference type="SMART" id="SM00346">
    <property type="entry name" value="HTH_ICLR"/>
    <property type="match status" value="1"/>
</dbReference>
<evidence type="ECO:0000256" key="3">
    <source>
        <dbReference type="ARBA" id="ARBA00023125"/>
    </source>
</evidence>
<dbReference type="GO" id="GO:0045892">
    <property type="term" value="P:negative regulation of DNA-templated transcription"/>
    <property type="evidence" value="ECO:0007669"/>
    <property type="project" value="TreeGrafter"/>
</dbReference>
<evidence type="ECO:0000256" key="7">
    <source>
        <dbReference type="SAM" id="MobiDB-lite"/>
    </source>
</evidence>
<dbReference type="PROSITE" id="PS51077">
    <property type="entry name" value="HTH_ICLR"/>
    <property type="match status" value="1"/>
</dbReference>
<reference evidence="10 11" key="1">
    <citation type="submission" date="2023-10" db="EMBL/GenBank/DDBJ databases">
        <title>Y20.</title>
        <authorList>
            <person name="Zhang G."/>
            <person name="Ding Y."/>
        </authorList>
    </citation>
    <scope>NUCLEOTIDE SEQUENCE [LARGE SCALE GENOMIC DNA]</scope>
    <source>
        <strain evidence="10 11">Y20</strain>
    </source>
</reference>
<feature type="compositionally biased region" description="Low complexity" evidence="7">
    <location>
        <begin position="24"/>
        <end position="35"/>
    </location>
</feature>
<organism evidence="10 11">
    <name type="scientific">Microbacterium limosum</name>
    <dbReference type="NCBI Taxonomy" id="3079935"/>
    <lineage>
        <taxon>Bacteria</taxon>
        <taxon>Bacillati</taxon>
        <taxon>Actinomycetota</taxon>
        <taxon>Actinomycetes</taxon>
        <taxon>Micrococcales</taxon>
        <taxon>Microbacteriaceae</taxon>
        <taxon>Microbacterium</taxon>
    </lineage>
</organism>
<proteinExistence type="predicted"/>
<dbReference type="RefSeq" id="WP_330170611.1">
    <property type="nucleotide sequence ID" value="NZ_CP137080.1"/>
</dbReference>
<dbReference type="GO" id="GO:0006071">
    <property type="term" value="P:glycerol metabolic process"/>
    <property type="evidence" value="ECO:0007669"/>
    <property type="project" value="UniProtKB-KW"/>
</dbReference>
<comment type="function">
    <text evidence="5">May be an activator protein for the gylABX operon.</text>
</comment>
<dbReference type="InterPro" id="IPR014757">
    <property type="entry name" value="Tscrpt_reg_IclR_C"/>
</dbReference>
<dbReference type="FunFam" id="1.10.10.10:FF:000056">
    <property type="entry name" value="IclR family transcriptional regulator"/>
    <property type="match status" value="1"/>
</dbReference>
<dbReference type="Pfam" id="PF09339">
    <property type="entry name" value="HTH_IclR"/>
    <property type="match status" value="1"/>
</dbReference>
<evidence type="ECO:0000256" key="5">
    <source>
        <dbReference type="ARBA" id="ARBA00058938"/>
    </source>
</evidence>
<name>A0AAU0MG72_9MICO</name>
<dbReference type="InterPro" id="IPR029016">
    <property type="entry name" value="GAF-like_dom_sf"/>
</dbReference>
<keyword evidence="2" id="KW-0805">Transcription regulation</keyword>
<keyword evidence="3" id="KW-0238">DNA-binding</keyword>
<accession>A0AAU0MG72</accession>
<keyword evidence="4" id="KW-0804">Transcription</keyword>
<keyword evidence="1" id="KW-0319">Glycerol metabolism</keyword>
<dbReference type="PANTHER" id="PTHR30136:SF24">
    <property type="entry name" value="HTH-TYPE TRANSCRIPTIONAL REPRESSOR ALLR"/>
    <property type="match status" value="1"/>
</dbReference>
<feature type="region of interest" description="Disordered" evidence="7">
    <location>
        <begin position="1"/>
        <end position="44"/>
    </location>
</feature>
<dbReference type="GO" id="GO:0003700">
    <property type="term" value="F:DNA-binding transcription factor activity"/>
    <property type="evidence" value="ECO:0007669"/>
    <property type="project" value="TreeGrafter"/>
</dbReference>
<dbReference type="InterPro" id="IPR050707">
    <property type="entry name" value="HTH_MetabolicPath_Reg"/>
</dbReference>
<evidence type="ECO:0000259" key="9">
    <source>
        <dbReference type="PROSITE" id="PS51078"/>
    </source>
</evidence>
<evidence type="ECO:0000256" key="4">
    <source>
        <dbReference type="ARBA" id="ARBA00023163"/>
    </source>
</evidence>
<dbReference type="Proteomes" id="UP001329313">
    <property type="component" value="Chromosome"/>
</dbReference>
<dbReference type="SUPFAM" id="SSF46785">
    <property type="entry name" value="Winged helix' DNA-binding domain"/>
    <property type="match status" value="1"/>
</dbReference>
<feature type="domain" description="IclR-ED" evidence="9">
    <location>
        <begin position="122"/>
        <end position="306"/>
    </location>
</feature>
<feature type="compositionally biased region" description="Gly residues" evidence="7">
    <location>
        <begin position="1"/>
        <end position="23"/>
    </location>
</feature>
<keyword evidence="11" id="KW-1185">Reference proteome</keyword>
<dbReference type="SUPFAM" id="SSF55781">
    <property type="entry name" value="GAF domain-like"/>
    <property type="match status" value="1"/>
</dbReference>
<dbReference type="KEGG" id="mliy:RYJ27_12445"/>
<dbReference type="Gene3D" id="3.30.450.40">
    <property type="match status" value="1"/>
</dbReference>
<evidence type="ECO:0000259" key="8">
    <source>
        <dbReference type="PROSITE" id="PS51077"/>
    </source>
</evidence>
<dbReference type="Gene3D" id="1.10.10.10">
    <property type="entry name" value="Winged helix-like DNA-binding domain superfamily/Winged helix DNA-binding domain"/>
    <property type="match status" value="1"/>
</dbReference>
<dbReference type="PANTHER" id="PTHR30136">
    <property type="entry name" value="HELIX-TURN-HELIX TRANSCRIPTIONAL REGULATOR, ICLR FAMILY"/>
    <property type="match status" value="1"/>
</dbReference>
<dbReference type="GO" id="GO:0003677">
    <property type="term" value="F:DNA binding"/>
    <property type="evidence" value="ECO:0007669"/>
    <property type="project" value="UniProtKB-KW"/>
</dbReference>
<dbReference type="InterPro" id="IPR036388">
    <property type="entry name" value="WH-like_DNA-bd_sf"/>
</dbReference>
<protein>
    <recommendedName>
        <fullName evidence="6">Glycerol operon regulatory protein</fullName>
    </recommendedName>
</protein>
<dbReference type="PROSITE" id="PS51078">
    <property type="entry name" value="ICLR_ED"/>
    <property type="match status" value="1"/>
</dbReference>
<dbReference type="InterPro" id="IPR005471">
    <property type="entry name" value="Tscrpt_reg_IclR_N"/>
</dbReference>
<evidence type="ECO:0000256" key="2">
    <source>
        <dbReference type="ARBA" id="ARBA00023015"/>
    </source>
</evidence>
<evidence type="ECO:0000313" key="10">
    <source>
        <dbReference type="EMBL" id="WOQ69488.1"/>
    </source>
</evidence>
<evidence type="ECO:0000256" key="1">
    <source>
        <dbReference type="ARBA" id="ARBA00022798"/>
    </source>
</evidence>
<sequence>MEQGDGAGAGRDAGAGAGDGAGAGRDAAAGADASGAGDGAGAGRDAGAGAGDGAGAGNGAGTLARAMSVLACFGDDDPALTAAQLAARTGLASSTTHRLVAQMLEHGLLARAPGHRYTVGARLWELGELSPLALRLRETALPHMSRLYDATGENVHLAVLDAPTPEEAAALYVGRLSGQASYPTLSRMGGRHPLHTTGVGKALLSTRDEEWMRRYFSVPLQRETTYSVTTEPQLRADLQRARARGYAMTREEMTLGNVSVAAPLGRVEGLPRGALGIVVRLESADERRLGPLVVQAAADLTRALRSS</sequence>